<proteinExistence type="predicted"/>
<name>R0KJP3_EXST2</name>
<reference evidence="4 5" key="1">
    <citation type="journal article" date="2012" name="PLoS Pathog.">
        <title>Diverse lifestyles and strategies of plant pathogenesis encoded in the genomes of eighteen Dothideomycetes fungi.</title>
        <authorList>
            <person name="Ohm R.A."/>
            <person name="Feau N."/>
            <person name="Henrissat B."/>
            <person name="Schoch C.L."/>
            <person name="Horwitz B.A."/>
            <person name="Barry K.W."/>
            <person name="Condon B.J."/>
            <person name="Copeland A.C."/>
            <person name="Dhillon B."/>
            <person name="Glaser F."/>
            <person name="Hesse C.N."/>
            <person name="Kosti I."/>
            <person name="LaButti K."/>
            <person name="Lindquist E.A."/>
            <person name="Lucas S."/>
            <person name="Salamov A.A."/>
            <person name="Bradshaw R.E."/>
            <person name="Ciuffetti L."/>
            <person name="Hamelin R.C."/>
            <person name="Kema G.H.J."/>
            <person name="Lawrence C."/>
            <person name="Scott J.A."/>
            <person name="Spatafora J.W."/>
            <person name="Turgeon B.G."/>
            <person name="de Wit P.J.G.M."/>
            <person name="Zhong S."/>
            <person name="Goodwin S.B."/>
            <person name="Grigoriev I.V."/>
        </authorList>
    </citation>
    <scope>NUCLEOTIDE SEQUENCE [LARGE SCALE GENOMIC DNA]</scope>
    <source>
        <strain evidence="5">28A</strain>
    </source>
</reference>
<sequence length="118" mass="13849">IDPIQEAIEEIKSRELGASFSYRQVAKRFGISYRTLARRHQGKTQPRALAHLSIHLQREKELVQYIESLTERRTPPSRLIIRHLASSLLGRDVSERWVSRFLCRNSSHLISRWQSPMD</sequence>
<accession>R0KJP3</accession>
<gene>
    <name evidence="4" type="ORF">SETTUDRAFT_108101</name>
</gene>
<keyword evidence="2" id="KW-0539">Nucleus</keyword>
<evidence type="ECO:0000313" key="4">
    <source>
        <dbReference type="EMBL" id="EOA88207.1"/>
    </source>
</evidence>
<dbReference type="Proteomes" id="UP000016935">
    <property type="component" value="Unassembled WGS sequence"/>
</dbReference>
<dbReference type="EMBL" id="KB908548">
    <property type="protein sequence ID" value="EOA88207.1"/>
    <property type="molecule type" value="Genomic_DNA"/>
</dbReference>
<dbReference type="Pfam" id="PF03221">
    <property type="entry name" value="HTH_Tnp_Tc5"/>
    <property type="match status" value="1"/>
</dbReference>
<dbReference type="HOGENOM" id="CLU_013929_17_1_1"/>
<organism evidence="4 5">
    <name type="scientific">Exserohilum turcicum (strain 28A)</name>
    <name type="common">Northern leaf blight fungus</name>
    <name type="synonym">Setosphaeria turcica</name>
    <dbReference type="NCBI Taxonomy" id="671987"/>
    <lineage>
        <taxon>Eukaryota</taxon>
        <taxon>Fungi</taxon>
        <taxon>Dikarya</taxon>
        <taxon>Ascomycota</taxon>
        <taxon>Pezizomycotina</taxon>
        <taxon>Dothideomycetes</taxon>
        <taxon>Pleosporomycetidae</taxon>
        <taxon>Pleosporales</taxon>
        <taxon>Pleosporineae</taxon>
        <taxon>Pleosporaceae</taxon>
        <taxon>Exserohilum</taxon>
    </lineage>
</organism>
<protein>
    <recommendedName>
        <fullName evidence="3">HTH CENPB-type domain-containing protein</fullName>
    </recommendedName>
</protein>
<dbReference type="RefSeq" id="XP_008024255.1">
    <property type="nucleotide sequence ID" value="XM_008026064.1"/>
</dbReference>
<dbReference type="InterPro" id="IPR007889">
    <property type="entry name" value="HTH_Psq"/>
</dbReference>
<feature type="non-terminal residue" evidence="4">
    <location>
        <position position="1"/>
    </location>
</feature>
<dbReference type="PROSITE" id="PS51253">
    <property type="entry name" value="HTH_CENPB"/>
    <property type="match status" value="1"/>
</dbReference>
<reference evidence="4 5" key="2">
    <citation type="journal article" date="2013" name="PLoS Genet.">
        <title>Comparative genome structure, secondary metabolite, and effector coding capacity across Cochliobolus pathogens.</title>
        <authorList>
            <person name="Condon B.J."/>
            <person name="Leng Y."/>
            <person name="Wu D."/>
            <person name="Bushley K.E."/>
            <person name="Ohm R.A."/>
            <person name="Otillar R."/>
            <person name="Martin J."/>
            <person name="Schackwitz W."/>
            <person name="Grimwood J."/>
            <person name="MohdZainudin N."/>
            <person name="Xue C."/>
            <person name="Wang R."/>
            <person name="Manning V.A."/>
            <person name="Dhillon B."/>
            <person name="Tu Z.J."/>
            <person name="Steffenson B.J."/>
            <person name="Salamov A."/>
            <person name="Sun H."/>
            <person name="Lowry S."/>
            <person name="LaButti K."/>
            <person name="Han J."/>
            <person name="Copeland A."/>
            <person name="Lindquist E."/>
            <person name="Barry K."/>
            <person name="Schmutz J."/>
            <person name="Baker S.E."/>
            <person name="Ciuffetti L.M."/>
            <person name="Grigoriev I.V."/>
            <person name="Zhong S."/>
            <person name="Turgeon B.G."/>
        </authorList>
    </citation>
    <scope>NUCLEOTIDE SEQUENCE [LARGE SCALE GENOMIC DNA]</scope>
    <source>
        <strain evidence="5">28A</strain>
    </source>
</reference>
<dbReference type="InterPro" id="IPR009057">
    <property type="entry name" value="Homeodomain-like_sf"/>
</dbReference>
<dbReference type="GeneID" id="19395272"/>
<evidence type="ECO:0000256" key="2">
    <source>
        <dbReference type="ARBA" id="ARBA00023242"/>
    </source>
</evidence>
<feature type="domain" description="HTH CENPB-type" evidence="3">
    <location>
        <begin position="46"/>
        <end position="111"/>
    </location>
</feature>
<evidence type="ECO:0000313" key="5">
    <source>
        <dbReference type="Proteomes" id="UP000016935"/>
    </source>
</evidence>
<evidence type="ECO:0000256" key="1">
    <source>
        <dbReference type="ARBA" id="ARBA00023125"/>
    </source>
</evidence>
<keyword evidence="1" id="KW-0238">DNA-binding</keyword>
<dbReference type="OrthoDB" id="3692595at2759"/>
<dbReference type="Pfam" id="PF05225">
    <property type="entry name" value="HTH_psq"/>
    <property type="match status" value="1"/>
</dbReference>
<dbReference type="InterPro" id="IPR006600">
    <property type="entry name" value="HTH_CenpB_DNA-bd_dom"/>
</dbReference>
<dbReference type="AlphaFoldDB" id="R0KJP3"/>
<evidence type="ECO:0000259" key="3">
    <source>
        <dbReference type="PROSITE" id="PS51253"/>
    </source>
</evidence>
<dbReference type="SUPFAM" id="SSF46689">
    <property type="entry name" value="Homeodomain-like"/>
    <property type="match status" value="1"/>
</dbReference>
<dbReference type="GO" id="GO:0003677">
    <property type="term" value="F:DNA binding"/>
    <property type="evidence" value="ECO:0007669"/>
    <property type="project" value="UniProtKB-KW"/>
</dbReference>
<keyword evidence="5" id="KW-1185">Reference proteome</keyword>